<organism evidence="2 3">
    <name type="scientific">Xylanibacter ruminicola</name>
    <name type="common">Prevotella ruminicola</name>
    <dbReference type="NCBI Taxonomy" id="839"/>
    <lineage>
        <taxon>Bacteria</taxon>
        <taxon>Pseudomonadati</taxon>
        <taxon>Bacteroidota</taxon>
        <taxon>Bacteroidia</taxon>
        <taxon>Bacteroidales</taxon>
        <taxon>Prevotellaceae</taxon>
        <taxon>Xylanibacter</taxon>
    </lineage>
</organism>
<name>A0A1H5SIV7_XYLRU</name>
<sequence>MSVIVPCFNQGRFILETLESVSKQTFSNFECIVVNDGSTDDSLVKMKGFCEDDPRFYYIDKFNEGVSVARNTAIRQSRGKYILPLDADDKIAETYLEKTVGYIEQHPEVKVVCTNTRLFGAKNTNYELPEYDYRRMICRNVLVCTALFRKRDFDKTMGYNPKMVKGLEDWDFWLSFLKEEDIVHRIDEYLFFYRMKYESRNRNSFKAYARIRQQIWENHKDIYANYFFNPVESDEYQTLLNSKEYKIGKMLSPILNMRWCYYLIGFIKRNGRKANN</sequence>
<reference evidence="2 3" key="1">
    <citation type="submission" date="2016-10" db="EMBL/GenBank/DDBJ databases">
        <authorList>
            <person name="de Groot N.N."/>
        </authorList>
    </citation>
    <scope>NUCLEOTIDE SEQUENCE [LARGE SCALE GENOMIC DNA]</scope>
    <source>
        <strain evidence="2 3">AR32</strain>
    </source>
</reference>
<dbReference type="AlphaFoldDB" id="A0A1H5SIV7"/>
<dbReference type="Pfam" id="PF00535">
    <property type="entry name" value="Glycos_transf_2"/>
    <property type="match status" value="1"/>
</dbReference>
<evidence type="ECO:0000313" key="2">
    <source>
        <dbReference type="EMBL" id="SEF49687.1"/>
    </source>
</evidence>
<gene>
    <name evidence="2" type="ORF">SAMN05216354_0676</name>
</gene>
<dbReference type="InterPro" id="IPR050834">
    <property type="entry name" value="Glycosyltransf_2"/>
</dbReference>
<dbReference type="Proteomes" id="UP000236735">
    <property type="component" value="Unassembled WGS sequence"/>
</dbReference>
<protein>
    <submittedName>
        <fullName evidence="2">Glycosyltransferase involved in cell wall bisynthesis</fullName>
    </submittedName>
</protein>
<dbReference type="EMBL" id="FNUV01000001">
    <property type="protein sequence ID" value="SEF49687.1"/>
    <property type="molecule type" value="Genomic_DNA"/>
</dbReference>
<keyword evidence="2" id="KW-0808">Transferase</keyword>
<feature type="domain" description="Glycosyltransferase 2-like" evidence="1">
    <location>
        <begin position="2"/>
        <end position="130"/>
    </location>
</feature>
<proteinExistence type="predicted"/>
<dbReference type="GO" id="GO:0016740">
    <property type="term" value="F:transferase activity"/>
    <property type="evidence" value="ECO:0007669"/>
    <property type="project" value="UniProtKB-KW"/>
</dbReference>
<evidence type="ECO:0000313" key="3">
    <source>
        <dbReference type="Proteomes" id="UP000236735"/>
    </source>
</evidence>
<dbReference type="CDD" id="cd00761">
    <property type="entry name" value="Glyco_tranf_GTA_type"/>
    <property type="match status" value="1"/>
</dbReference>
<dbReference type="RefSeq" id="WP_177172068.1">
    <property type="nucleotide sequence ID" value="NZ_FNUV01000001.1"/>
</dbReference>
<dbReference type="SUPFAM" id="SSF53448">
    <property type="entry name" value="Nucleotide-diphospho-sugar transferases"/>
    <property type="match status" value="1"/>
</dbReference>
<dbReference type="InterPro" id="IPR001173">
    <property type="entry name" value="Glyco_trans_2-like"/>
</dbReference>
<dbReference type="Gene3D" id="3.90.550.10">
    <property type="entry name" value="Spore Coat Polysaccharide Biosynthesis Protein SpsA, Chain A"/>
    <property type="match status" value="1"/>
</dbReference>
<dbReference type="PANTHER" id="PTHR43685">
    <property type="entry name" value="GLYCOSYLTRANSFERASE"/>
    <property type="match status" value="1"/>
</dbReference>
<evidence type="ECO:0000259" key="1">
    <source>
        <dbReference type="Pfam" id="PF00535"/>
    </source>
</evidence>
<dbReference type="PANTHER" id="PTHR43685:SF2">
    <property type="entry name" value="GLYCOSYLTRANSFERASE 2-LIKE DOMAIN-CONTAINING PROTEIN"/>
    <property type="match status" value="1"/>
</dbReference>
<dbReference type="InterPro" id="IPR029044">
    <property type="entry name" value="Nucleotide-diphossugar_trans"/>
</dbReference>
<accession>A0A1H5SIV7</accession>